<keyword evidence="4 6" id="KW-1133">Transmembrane helix</keyword>
<dbReference type="Pfam" id="PF00892">
    <property type="entry name" value="EamA"/>
    <property type="match status" value="2"/>
</dbReference>
<dbReference type="Gene3D" id="1.10.3730.20">
    <property type="match status" value="1"/>
</dbReference>
<dbReference type="AlphaFoldDB" id="A0A1T4JTY3"/>
<protein>
    <submittedName>
        <fullName evidence="8">Permease of the drug/metabolite transporter (DMT) superfamily</fullName>
    </submittedName>
</protein>
<keyword evidence="9" id="KW-1185">Reference proteome</keyword>
<dbReference type="Proteomes" id="UP000190888">
    <property type="component" value="Unassembled WGS sequence"/>
</dbReference>
<organism evidence="8 9">
    <name type="scientific">Sediminibacterium ginsengisoli</name>
    <dbReference type="NCBI Taxonomy" id="413434"/>
    <lineage>
        <taxon>Bacteria</taxon>
        <taxon>Pseudomonadati</taxon>
        <taxon>Bacteroidota</taxon>
        <taxon>Chitinophagia</taxon>
        <taxon>Chitinophagales</taxon>
        <taxon>Chitinophagaceae</taxon>
        <taxon>Sediminibacterium</taxon>
    </lineage>
</organism>
<keyword evidence="5 6" id="KW-0472">Membrane</keyword>
<dbReference type="GO" id="GO:0016020">
    <property type="term" value="C:membrane"/>
    <property type="evidence" value="ECO:0007669"/>
    <property type="project" value="UniProtKB-SubCell"/>
</dbReference>
<evidence type="ECO:0000313" key="9">
    <source>
        <dbReference type="Proteomes" id="UP000190888"/>
    </source>
</evidence>
<comment type="subcellular location">
    <subcellularLocation>
        <location evidence="1">Membrane</location>
        <topology evidence="1">Multi-pass membrane protein</topology>
    </subcellularLocation>
</comment>
<feature type="transmembrane region" description="Helical" evidence="6">
    <location>
        <begin position="248"/>
        <end position="265"/>
    </location>
</feature>
<dbReference type="OrthoDB" id="9812547at2"/>
<feature type="transmembrane region" description="Helical" evidence="6">
    <location>
        <begin position="184"/>
        <end position="203"/>
    </location>
</feature>
<proteinExistence type="inferred from homology"/>
<feature type="transmembrane region" description="Helical" evidence="6">
    <location>
        <begin position="7"/>
        <end position="24"/>
    </location>
</feature>
<dbReference type="PANTHER" id="PTHR32322:SF2">
    <property type="entry name" value="EAMA DOMAIN-CONTAINING PROTEIN"/>
    <property type="match status" value="1"/>
</dbReference>
<evidence type="ECO:0000256" key="1">
    <source>
        <dbReference type="ARBA" id="ARBA00004141"/>
    </source>
</evidence>
<feature type="transmembrane region" description="Helical" evidence="6">
    <location>
        <begin position="151"/>
        <end position="172"/>
    </location>
</feature>
<keyword evidence="3 6" id="KW-0812">Transmembrane</keyword>
<feature type="transmembrane region" description="Helical" evidence="6">
    <location>
        <begin position="215"/>
        <end position="236"/>
    </location>
</feature>
<evidence type="ECO:0000256" key="2">
    <source>
        <dbReference type="ARBA" id="ARBA00007362"/>
    </source>
</evidence>
<feature type="transmembrane region" description="Helical" evidence="6">
    <location>
        <begin position="271"/>
        <end position="288"/>
    </location>
</feature>
<evidence type="ECO:0000259" key="7">
    <source>
        <dbReference type="Pfam" id="PF00892"/>
    </source>
</evidence>
<dbReference type="SUPFAM" id="SSF103481">
    <property type="entry name" value="Multidrug resistance efflux transporter EmrE"/>
    <property type="match status" value="2"/>
</dbReference>
<sequence>MSKQKAYGALAVTSIVWGTTWVTSKIGVKHVPGLEIAAIRQFIAGTFFLVFFLLKGYRVPDRKTFGWLVLMAFLMFVLANGFATLALKYVPSGMAALIAALYPLSVVLIDLLFFKNTRITLLTFLGIVLGIGGIGLVFYDHAFYNHPEGYMWGVLLSFIAMLSWSIGTVIIARNKLKLNPYYATGWEMLISSVILFVMAKLNGDFLPINRIPLESWAAISYLIVAGSVITFIAFIYSMKHLEPAIAALYAYINPIVAILIGSMLLDEHLTFKILAGSVITLAGVFMVNRSLRKQRAVIAAQQEN</sequence>
<evidence type="ECO:0000313" key="8">
    <source>
        <dbReference type="EMBL" id="SJZ33601.1"/>
    </source>
</evidence>
<feature type="domain" description="EamA" evidence="7">
    <location>
        <begin position="8"/>
        <end position="138"/>
    </location>
</feature>
<feature type="transmembrane region" description="Helical" evidence="6">
    <location>
        <begin position="121"/>
        <end position="139"/>
    </location>
</feature>
<feature type="transmembrane region" description="Helical" evidence="6">
    <location>
        <begin position="36"/>
        <end position="54"/>
    </location>
</feature>
<name>A0A1T4JTY3_9BACT</name>
<dbReference type="InterPro" id="IPR050638">
    <property type="entry name" value="AA-Vitamin_Transporters"/>
</dbReference>
<evidence type="ECO:0000256" key="6">
    <source>
        <dbReference type="SAM" id="Phobius"/>
    </source>
</evidence>
<feature type="transmembrane region" description="Helical" evidence="6">
    <location>
        <begin position="93"/>
        <end position="114"/>
    </location>
</feature>
<reference evidence="8 9" key="1">
    <citation type="submission" date="2017-02" db="EMBL/GenBank/DDBJ databases">
        <authorList>
            <person name="Peterson S.W."/>
        </authorList>
    </citation>
    <scope>NUCLEOTIDE SEQUENCE [LARGE SCALE GENOMIC DNA]</scope>
    <source>
        <strain evidence="8 9">DSM 22335</strain>
    </source>
</reference>
<dbReference type="InterPro" id="IPR037185">
    <property type="entry name" value="EmrE-like"/>
</dbReference>
<feature type="transmembrane region" description="Helical" evidence="6">
    <location>
        <begin position="66"/>
        <end position="87"/>
    </location>
</feature>
<evidence type="ECO:0000256" key="4">
    <source>
        <dbReference type="ARBA" id="ARBA00022989"/>
    </source>
</evidence>
<dbReference type="EMBL" id="FUWH01000001">
    <property type="protein sequence ID" value="SJZ33601.1"/>
    <property type="molecule type" value="Genomic_DNA"/>
</dbReference>
<evidence type="ECO:0000256" key="3">
    <source>
        <dbReference type="ARBA" id="ARBA00022692"/>
    </source>
</evidence>
<dbReference type="PANTHER" id="PTHR32322">
    <property type="entry name" value="INNER MEMBRANE TRANSPORTER"/>
    <property type="match status" value="1"/>
</dbReference>
<accession>A0A1T4JTY3</accession>
<dbReference type="RefSeq" id="WP_078829535.1">
    <property type="nucleotide sequence ID" value="NZ_FUWH01000001.1"/>
</dbReference>
<dbReference type="STRING" id="413434.SAMN04488132_101183"/>
<gene>
    <name evidence="8" type="ORF">SAMN04488132_101183</name>
</gene>
<comment type="similarity">
    <text evidence="2">Belongs to the EamA transporter family.</text>
</comment>
<evidence type="ECO:0000256" key="5">
    <source>
        <dbReference type="ARBA" id="ARBA00023136"/>
    </source>
</evidence>
<dbReference type="InterPro" id="IPR000620">
    <property type="entry name" value="EamA_dom"/>
</dbReference>
<feature type="domain" description="EamA" evidence="7">
    <location>
        <begin position="151"/>
        <end position="288"/>
    </location>
</feature>